<accession>A0A2Y8ZWN8</accession>
<name>A0A2Y8ZWN8_9MICO</name>
<keyword evidence="1" id="KW-0472">Membrane</keyword>
<keyword evidence="1" id="KW-1133">Transmembrane helix</keyword>
<dbReference type="RefSeq" id="WP_109684875.1">
    <property type="nucleotide sequence ID" value="NZ_QGDN01000001.1"/>
</dbReference>
<keyword evidence="1" id="KW-0812">Transmembrane</keyword>
<dbReference type="EMBL" id="UESZ01000001">
    <property type="protein sequence ID" value="SSA34297.1"/>
    <property type="molecule type" value="Genomic_DNA"/>
</dbReference>
<dbReference type="Proteomes" id="UP000250028">
    <property type="component" value="Unassembled WGS sequence"/>
</dbReference>
<reference evidence="3" key="1">
    <citation type="submission" date="2016-10" db="EMBL/GenBank/DDBJ databases">
        <authorList>
            <person name="Varghese N."/>
            <person name="Submissions S."/>
        </authorList>
    </citation>
    <scope>NUCLEOTIDE SEQUENCE [LARGE SCALE GENOMIC DNA]</scope>
    <source>
        <strain evidence="3">DSM 22951</strain>
    </source>
</reference>
<evidence type="ECO:0000313" key="2">
    <source>
        <dbReference type="EMBL" id="SSA34297.1"/>
    </source>
</evidence>
<sequence length="114" mass="11523">MDISKGLAGAADAAARGHGALPQRALPDAVADPSHALVVQTNSLAIPSTTARTPAPATQDVDLSLYEPIAGPRVHQVGKGLMVLLGALAALLIVGFGVVLFASGVPDTISEFFK</sequence>
<feature type="transmembrane region" description="Helical" evidence="1">
    <location>
        <begin position="81"/>
        <end position="105"/>
    </location>
</feature>
<organism evidence="2 3">
    <name type="scientific">Branchiibius hedensis</name>
    <dbReference type="NCBI Taxonomy" id="672460"/>
    <lineage>
        <taxon>Bacteria</taxon>
        <taxon>Bacillati</taxon>
        <taxon>Actinomycetota</taxon>
        <taxon>Actinomycetes</taxon>
        <taxon>Micrococcales</taxon>
        <taxon>Dermacoccaceae</taxon>
        <taxon>Branchiibius</taxon>
    </lineage>
</organism>
<evidence type="ECO:0000313" key="3">
    <source>
        <dbReference type="Proteomes" id="UP000250028"/>
    </source>
</evidence>
<keyword evidence="3" id="KW-1185">Reference proteome</keyword>
<protein>
    <submittedName>
        <fullName evidence="2">Uncharacterized protein</fullName>
    </submittedName>
</protein>
<evidence type="ECO:0000256" key="1">
    <source>
        <dbReference type="SAM" id="Phobius"/>
    </source>
</evidence>
<gene>
    <name evidence="2" type="ORF">SAMN04489750_1609</name>
</gene>
<proteinExistence type="predicted"/>
<dbReference type="AlphaFoldDB" id="A0A2Y8ZWN8"/>